<dbReference type="PANTHER" id="PTHR30346">
    <property type="entry name" value="TRANSCRIPTIONAL DUAL REGULATOR HCAR-RELATED"/>
    <property type="match status" value="1"/>
</dbReference>
<dbReference type="GO" id="GO:0003700">
    <property type="term" value="F:DNA-binding transcription factor activity"/>
    <property type="evidence" value="ECO:0007669"/>
    <property type="project" value="InterPro"/>
</dbReference>
<sequence>MNYEQLLYVTELANHQTLQETADFLHISKSGLSQSISQLESELGVQLFKRSHQGTGLTSKGQELLPYIKSMMSANMNLIQQAGRLGKIQSIHTIKLAYANTFLKPMLTEFLKLYNGNATLVIKRKSSSEIIEQVRHKELDAALLQLIANIKSN</sequence>
<keyword evidence="4" id="KW-0804">Transcription</keyword>
<dbReference type="InterPro" id="IPR036388">
    <property type="entry name" value="WH-like_DNA-bd_sf"/>
</dbReference>
<evidence type="ECO:0000259" key="5">
    <source>
        <dbReference type="PROSITE" id="PS50931"/>
    </source>
</evidence>
<name>A0AAW5WT96_9LACO</name>
<dbReference type="GO" id="GO:0032993">
    <property type="term" value="C:protein-DNA complex"/>
    <property type="evidence" value="ECO:0007669"/>
    <property type="project" value="TreeGrafter"/>
</dbReference>
<dbReference type="Gene3D" id="1.10.10.10">
    <property type="entry name" value="Winged helix-like DNA-binding domain superfamily/Winged helix DNA-binding domain"/>
    <property type="match status" value="1"/>
</dbReference>
<dbReference type="SUPFAM" id="SSF46785">
    <property type="entry name" value="Winged helix' DNA-binding domain"/>
    <property type="match status" value="1"/>
</dbReference>
<dbReference type="EMBL" id="JAKHPH010000012">
    <property type="protein sequence ID" value="MCZ3667777.1"/>
    <property type="molecule type" value="Genomic_DNA"/>
</dbReference>
<dbReference type="Pfam" id="PF00126">
    <property type="entry name" value="HTH_1"/>
    <property type="match status" value="1"/>
</dbReference>
<gene>
    <name evidence="6" type="ORF">L2724_05700</name>
</gene>
<dbReference type="Proteomes" id="UP001212401">
    <property type="component" value="Unassembled WGS sequence"/>
</dbReference>
<proteinExistence type="inferred from homology"/>
<evidence type="ECO:0000313" key="7">
    <source>
        <dbReference type="Proteomes" id="UP001212401"/>
    </source>
</evidence>
<feature type="domain" description="HTH lysR-type" evidence="5">
    <location>
        <begin position="1"/>
        <end position="58"/>
    </location>
</feature>
<evidence type="ECO:0000256" key="2">
    <source>
        <dbReference type="ARBA" id="ARBA00023015"/>
    </source>
</evidence>
<comment type="caution">
    <text evidence="6">The sequence shown here is derived from an EMBL/GenBank/DDBJ whole genome shotgun (WGS) entry which is preliminary data.</text>
</comment>
<protein>
    <submittedName>
        <fullName evidence="6">LysR family transcriptional regulator</fullName>
    </submittedName>
</protein>
<dbReference type="FunFam" id="1.10.10.10:FF:000001">
    <property type="entry name" value="LysR family transcriptional regulator"/>
    <property type="match status" value="1"/>
</dbReference>
<dbReference type="InterPro" id="IPR036390">
    <property type="entry name" value="WH_DNA-bd_sf"/>
</dbReference>
<comment type="similarity">
    <text evidence="1">Belongs to the LysR transcriptional regulatory family.</text>
</comment>
<dbReference type="PANTHER" id="PTHR30346:SF28">
    <property type="entry name" value="HTH-TYPE TRANSCRIPTIONAL REGULATOR CYNR"/>
    <property type="match status" value="1"/>
</dbReference>
<organism evidence="6 7">
    <name type="scientific">Limosilactobacillus vaginalis</name>
    <dbReference type="NCBI Taxonomy" id="1633"/>
    <lineage>
        <taxon>Bacteria</taxon>
        <taxon>Bacillati</taxon>
        <taxon>Bacillota</taxon>
        <taxon>Bacilli</taxon>
        <taxon>Lactobacillales</taxon>
        <taxon>Lactobacillaceae</taxon>
        <taxon>Limosilactobacillus</taxon>
    </lineage>
</organism>
<evidence type="ECO:0000256" key="4">
    <source>
        <dbReference type="ARBA" id="ARBA00023163"/>
    </source>
</evidence>
<dbReference type="AlphaFoldDB" id="A0AAW5WT96"/>
<dbReference type="PROSITE" id="PS50931">
    <property type="entry name" value="HTH_LYSR"/>
    <property type="match status" value="1"/>
</dbReference>
<reference evidence="6" key="1">
    <citation type="submission" date="2022-01" db="EMBL/GenBank/DDBJ databases">
        <title>VMRC isolate genome collection.</title>
        <authorList>
            <person name="France M."/>
            <person name="Rutt L."/>
            <person name="Humphrys M."/>
            <person name="Ravel J."/>
        </authorList>
    </citation>
    <scope>NUCLEOTIDE SEQUENCE</scope>
    <source>
        <strain evidence="6">C0048A1</strain>
    </source>
</reference>
<evidence type="ECO:0000256" key="3">
    <source>
        <dbReference type="ARBA" id="ARBA00023125"/>
    </source>
</evidence>
<dbReference type="GO" id="GO:0003677">
    <property type="term" value="F:DNA binding"/>
    <property type="evidence" value="ECO:0007669"/>
    <property type="project" value="UniProtKB-KW"/>
</dbReference>
<dbReference type="RefSeq" id="WP_269296005.1">
    <property type="nucleotide sequence ID" value="NZ_JAKHPH010000012.1"/>
</dbReference>
<evidence type="ECO:0000256" key="1">
    <source>
        <dbReference type="ARBA" id="ARBA00009437"/>
    </source>
</evidence>
<dbReference type="PRINTS" id="PR00039">
    <property type="entry name" value="HTHLYSR"/>
</dbReference>
<keyword evidence="3" id="KW-0238">DNA-binding</keyword>
<keyword evidence="2" id="KW-0805">Transcription regulation</keyword>
<accession>A0AAW5WT96</accession>
<evidence type="ECO:0000313" key="6">
    <source>
        <dbReference type="EMBL" id="MCZ3667777.1"/>
    </source>
</evidence>
<dbReference type="InterPro" id="IPR000847">
    <property type="entry name" value="LysR_HTH_N"/>
</dbReference>